<evidence type="ECO:0000259" key="2">
    <source>
        <dbReference type="Pfam" id="PF13193"/>
    </source>
</evidence>
<evidence type="ECO:0000259" key="1">
    <source>
        <dbReference type="Pfam" id="PF00501"/>
    </source>
</evidence>
<dbReference type="Pfam" id="PF13193">
    <property type="entry name" value="AMP-binding_C"/>
    <property type="match status" value="1"/>
</dbReference>
<proteinExistence type="predicted"/>
<protein>
    <submittedName>
        <fullName evidence="3">Acyl-CoA synthetase (AMP-forming)/AMP-acid ligase II</fullName>
    </submittedName>
</protein>
<gene>
    <name evidence="3" type="ORF">F4556_003890</name>
</gene>
<keyword evidence="4" id="KW-1185">Reference proteome</keyword>
<dbReference type="Proteomes" id="UP000573327">
    <property type="component" value="Unassembled WGS sequence"/>
</dbReference>
<dbReference type="InterPro" id="IPR045851">
    <property type="entry name" value="AMP-bd_C_sf"/>
</dbReference>
<evidence type="ECO:0000313" key="3">
    <source>
        <dbReference type="EMBL" id="MBB4948355.1"/>
    </source>
</evidence>
<dbReference type="AlphaFoldDB" id="A0A7W7SD94"/>
<dbReference type="Gene3D" id="3.30.300.30">
    <property type="match status" value="1"/>
</dbReference>
<dbReference type="GO" id="GO:0016878">
    <property type="term" value="F:acid-thiol ligase activity"/>
    <property type="evidence" value="ECO:0007669"/>
    <property type="project" value="UniProtKB-ARBA"/>
</dbReference>
<organism evidence="3 4">
    <name type="scientific">Kitasatospora gansuensis</name>
    <dbReference type="NCBI Taxonomy" id="258050"/>
    <lineage>
        <taxon>Bacteria</taxon>
        <taxon>Bacillati</taxon>
        <taxon>Actinomycetota</taxon>
        <taxon>Actinomycetes</taxon>
        <taxon>Kitasatosporales</taxon>
        <taxon>Streptomycetaceae</taxon>
        <taxon>Kitasatospora</taxon>
    </lineage>
</organism>
<dbReference type="EMBL" id="JACHJR010000001">
    <property type="protein sequence ID" value="MBB4948355.1"/>
    <property type="molecule type" value="Genomic_DNA"/>
</dbReference>
<dbReference type="PANTHER" id="PTHR43767:SF1">
    <property type="entry name" value="NONRIBOSOMAL PEPTIDE SYNTHASE PES1 (EUROFUNG)-RELATED"/>
    <property type="match status" value="1"/>
</dbReference>
<dbReference type="InterPro" id="IPR020845">
    <property type="entry name" value="AMP-binding_CS"/>
</dbReference>
<dbReference type="InterPro" id="IPR025110">
    <property type="entry name" value="AMP-bd_C"/>
</dbReference>
<dbReference type="RefSeq" id="WP_184917822.1">
    <property type="nucleotide sequence ID" value="NZ_JACHJR010000001.1"/>
</dbReference>
<dbReference type="InterPro" id="IPR050237">
    <property type="entry name" value="ATP-dep_AMP-bd_enzyme"/>
</dbReference>
<dbReference type="InterPro" id="IPR000873">
    <property type="entry name" value="AMP-dep_synth/lig_dom"/>
</dbReference>
<feature type="domain" description="AMP-dependent synthetase/ligase" evidence="1">
    <location>
        <begin position="51"/>
        <end position="406"/>
    </location>
</feature>
<comment type="caution">
    <text evidence="3">The sequence shown here is derived from an EMBL/GenBank/DDBJ whole genome shotgun (WGS) entry which is preliminary data.</text>
</comment>
<dbReference type="Pfam" id="PF00501">
    <property type="entry name" value="AMP-binding"/>
    <property type="match status" value="1"/>
</dbReference>
<dbReference type="PANTHER" id="PTHR43767">
    <property type="entry name" value="LONG-CHAIN-FATTY-ACID--COA LIGASE"/>
    <property type="match status" value="1"/>
</dbReference>
<dbReference type="Gene3D" id="3.40.50.12780">
    <property type="entry name" value="N-terminal domain of ligase-like"/>
    <property type="match status" value="1"/>
</dbReference>
<name>A0A7W7SD94_9ACTN</name>
<feature type="domain" description="AMP-binding enzyme C-terminal" evidence="2">
    <location>
        <begin position="456"/>
        <end position="532"/>
    </location>
</feature>
<sequence>MTPRPADSLALVTRVQAALRAPGMPFEVESTPEGPRYLRAPRTLRELLDATRAHGDRPFLIADSGRYSFAEHHAAATSLAVHCLGAYGLRPGDRVAIAMRNLPEWQVAFWACQSAGLVAVPLNAWWTAEELAYALDDCTPGLVIADPERADRVAPWTTAHGIPVLTDLTGLPRGGAAPEVRIEPTDLATLLYTSGTTGRPKGVEATHAAWCAAATTPRFFAATSVLCAGGDPATVPPQTVLMTFPFFHVAAFTTMFPLMASGGSAVLMHRWDAEEARRLIAEHRVTTFAGVPTTALGLLDTADAAGDELPGLAMISTGGAAAPPGLAGRIARRSDGRAVARNGYGLTETCGGVIANLGDRYLAHPESIGRPAPALELRIADPAGRTLPDGEIGELLLRGQSLFRGYRGNPEATAAAFTDGWFRTGDLARVQDGEVYVLDRLKDLVIRGGENVHCIEVEGVLTAHPDVDDAAVLGVPHPALGEEVAAVIVLRPGATAGPDDLRAHVAGRLAAFKVPAHMVLRTAELPRNPTGKILKRQLREELDALRASTTRGSGNCDADLEKR</sequence>
<dbReference type="InterPro" id="IPR042099">
    <property type="entry name" value="ANL_N_sf"/>
</dbReference>
<reference evidence="3 4" key="1">
    <citation type="submission" date="2020-08" db="EMBL/GenBank/DDBJ databases">
        <title>Sequencing the genomes of 1000 actinobacteria strains.</title>
        <authorList>
            <person name="Klenk H.-P."/>
        </authorList>
    </citation>
    <scope>NUCLEOTIDE SEQUENCE [LARGE SCALE GENOMIC DNA]</scope>
    <source>
        <strain evidence="3 4">DSM 44786</strain>
    </source>
</reference>
<dbReference type="SUPFAM" id="SSF56801">
    <property type="entry name" value="Acetyl-CoA synthetase-like"/>
    <property type="match status" value="1"/>
</dbReference>
<dbReference type="PROSITE" id="PS00455">
    <property type="entry name" value="AMP_BINDING"/>
    <property type="match status" value="1"/>
</dbReference>
<keyword evidence="3" id="KW-0436">Ligase</keyword>
<accession>A0A7W7SD94</accession>
<evidence type="ECO:0000313" key="4">
    <source>
        <dbReference type="Proteomes" id="UP000573327"/>
    </source>
</evidence>